<evidence type="ECO:0008006" key="3">
    <source>
        <dbReference type="Google" id="ProtNLM"/>
    </source>
</evidence>
<organism evidence="1 2">
    <name type="scientific">Marinobacter nitratireducens</name>
    <dbReference type="NCBI Taxonomy" id="1137280"/>
    <lineage>
        <taxon>Bacteria</taxon>
        <taxon>Pseudomonadati</taxon>
        <taxon>Pseudomonadota</taxon>
        <taxon>Gammaproteobacteria</taxon>
        <taxon>Pseudomonadales</taxon>
        <taxon>Marinobacteraceae</taxon>
        <taxon>Marinobacter</taxon>
    </lineage>
</organism>
<dbReference type="Proteomes" id="UP000035057">
    <property type="component" value="Unassembled WGS sequence"/>
</dbReference>
<dbReference type="PATRIC" id="fig|1137280.3.peg.122"/>
<gene>
    <name evidence="1" type="ORF">D777_00124</name>
</gene>
<reference evidence="1 2" key="1">
    <citation type="submission" date="2012-12" db="EMBL/GenBank/DDBJ databases">
        <title>Genome assembly of Marinobacter sp. AK21.</title>
        <authorList>
            <person name="Khatri I."/>
            <person name="Kumar R."/>
            <person name="Vaidya B."/>
            <person name="Subramanian S."/>
            <person name="Pinnaka A."/>
        </authorList>
    </citation>
    <scope>NUCLEOTIDE SEQUENCE [LARGE SCALE GENOMIC DNA]</scope>
    <source>
        <strain evidence="1 2">AK21</strain>
    </source>
</reference>
<evidence type="ECO:0000313" key="2">
    <source>
        <dbReference type="Proteomes" id="UP000035057"/>
    </source>
</evidence>
<dbReference type="Gene3D" id="1.20.120.330">
    <property type="entry name" value="Nucleotidyltransferases domain 2"/>
    <property type="match status" value="1"/>
</dbReference>
<evidence type="ECO:0000313" key="1">
    <source>
        <dbReference type="EMBL" id="KEF33116.1"/>
    </source>
</evidence>
<dbReference type="STRING" id="1137280.D777_00124"/>
<sequence length="102" mass="11633">MQDAKLESLSPESRFDLAYNAAHALSLAALRQCGYRSDNRYLVFQCLKHTLGLPPQKWRVLDQAHRKRNLAEYEGFIDVDESLLSSLIRVTDEINALVEAMP</sequence>
<dbReference type="EMBL" id="ANIE01000001">
    <property type="protein sequence ID" value="KEF33116.1"/>
    <property type="molecule type" value="Genomic_DNA"/>
</dbReference>
<comment type="caution">
    <text evidence="1">The sequence shown here is derived from an EMBL/GenBank/DDBJ whole genome shotgun (WGS) entry which is preliminary data.</text>
</comment>
<dbReference type="AlphaFoldDB" id="A0A072N6L3"/>
<accession>A0A072N6L3</accession>
<name>A0A072N6L3_9GAMM</name>
<protein>
    <recommendedName>
        <fullName evidence="3">HEPN domain-containing protein</fullName>
    </recommendedName>
</protein>
<proteinExistence type="predicted"/>
<keyword evidence="2" id="KW-1185">Reference proteome</keyword>